<dbReference type="GO" id="GO:0019264">
    <property type="term" value="P:glycine biosynthetic process from serine"/>
    <property type="evidence" value="ECO:0007669"/>
    <property type="project" value="InterPro"/>
</dbReference>
<dbReference type="VEuPathDB" id="CryptoDB:cubi_03486"/>
<dbReference type="Gene3D" id="3.40.640.10">
    <property type="entry name" value="Type I PLP-dependent aspartate aminotransferase-like (Major domain)"/>
    <property type="match status" value="1"/>
</dbReference>
<organism evidence="10 11">
    <name type="scientific">Cryptosporidium ubiquitum</name>
    <dbReference type="NCBI Taxonomy" id="857276"/>
    <lineage>
        <taxon>Eukaryota</taxon>
        <taxon>Sar</taxon>
        <taxon>Alveolata</taxon>
        <taxon>Apicomplexa</taxon>
        <taxon>Conoidasida</taxon>
        <taxon>Coccidia</taxon>
        <taxon>Eucoccidiorida</taxon>
        <taxon>Eimeriorina</taxon>
        <taxon>Cryptosporidiidae</taxon>
        <taxon>Cryptosporidium</taxon>
    </lineage>
</organism>
<proteinExistence type="inferred from homology"/>
<feature type="modified residue" description="N6-(pyridoxal phosphate)lysine" evidence="7">
    <location>
        <position position="235"/>
    </location>
</feature>
<dbReference type="PROSITE" id="PS00096">
    <property type="entry name" value="SHMT"/>
    <property type="match status" value="1"/>
</dbReference>
<dbReference type="InterPro" id="IPR015421">
    <property type="entry name" value="PyrdxlP-dep_Trfase_major"/>
</dbReference>
<dbReference type="GO" id="GO:0008168">
    <property type="term" value="F:methyltransferase activity"/>
    <property type="evidence" value="ECO:0007669"/>
    <property type="project" value="UniProtKB-KW"/>
</dbReference>
<evidence type="ECO:0000256" key="3">
    <source>
        <dbReference type="ARBA" id="ARBA00006376"/>
    </source>
</evidence>
<dbReference type="OrthoDB" id="10265628at2759"/>
<dbReference type="Gene3D" id="3.90.1150.10">
    <property type="entry name" value="Aspartate Aminotransferase, domain 1"/>
    <property type="match status" value="1"/>
</dbReference>
<dbReference type="GO" id="GO:0032259">
    <property type="term" value="P:methylation"/>
    <property type="evidence" value="ECO:0007669"/>
    <property type="project" value="UniProtKB-KW"/>
</dbReference>
<evidence type="ECO:0000313" key="11">
    <source>
        <dbReference type="Proteomes" id="UP000186176"/>
    </source>
</evidence>
<dbReference type="GO" id="GO:0030170">
    <property type="term" value="F:pyridoxal phosphate binding"/>
    <property type="evidence" value="ECO:0007669"/>
    <property type="project" value="InterPro"/>
</dbReference>
<evidence type="ECO:0000256" key="8">
    <source>
        <dbReference type="RuleBase" id="RU000585"/>
    </source>
</evidence>
<reference evidence="10 11" key="1">
    <citation type="submission" date="2016-10" db="EMBL/GenBank/DDBJ databases">
        <title>Reductive evolution of mitochondrial metabolism and differential evolution of invasion-related proteins in Cryptosporidium.</title>
        <authorList>
            <person name="Liu S."/>
            <person name="Roellig D.M."/>
            <person name="Guo Y."/>
            <person name="Li N."/>
            <person name="Frace M.A."/>
            <person name="Tang K."/>
            <person name="Zhang L."/>
            <person name="Feng Y."/>
            <person name="Xiao L."/>
        </authorList>
    </citation>
    <scope>NUCLEOTIDE SEQUENCE [LARGE SCALE GENOMIC DNA]</scope>
    <source>
        <strain evidence="10">39726</strain>
    </source>
</reference>
<protein>
    <recommendedName>
        <fullName evidence="8">Serine hydroxymethyltransferase</fullName>
        <ecNumber evidence="8">2.1.2.1</ecNumber>
    </recommendedName>
</protein>
<dbReference type="EC" id="2.1.2.1" evidence="8"/>
<keyword evidence="10" id="KW-0489">Methyltransferase</keyword>
<dbReference type="PANTHER" id="PTHR11680:SF35">
    <property type="entry name" value="SERINE HYDROXYMETHYLTRANSFERASE 1"/>
    <property type="match status" value="1"/>
</dbReference>
<dbReference type="SUPFAM" id="SSF53383">
    <property type="entry name" value="PLP-dependent transferases"/>
    <property type="match status" value="1"/>
</dbReference>
<dbReference type="Pfam" id="PF00464">
    <property type="entry name" value="SHMT"/>
    <property type="match status" value="1"/>
</dbReference>
<keyword evidence="6 7" id="KW-0663">Pyridoxal phosphate</keyword>
<evidence type="ECO:0000313" key="10">
    <source>
        <dbReference type="EMBL" id="OII73688.1"/>
    </source>
</evidence>
<comment type="catalytic activity">
    <reaction evidence="8">
        <text>(6R)-5,10-methylene-5,6,7,8-tetrahydrofolate + glycine + H2O = (6S)-5,6,7,8-tetrahydrofolate + L-serine</text>
        <dbReference type="Rhea" id="RHEA:15481"/>
        <dbReference type="ChEBI" id="CHEBI:15377"/>
        <dbReference type="ChEBI" id="CHEBI:15636"/>
        <dbReference type="ChEBI" id="CHEBI:33384"/>
        <dbReference type="ChEBI" id="CHEBI:57305"/>
        <dbReference type="ChEBI" id="CHEBI:57453"/>
        <dbReference type="EC" id="2.1.2.1"/>
    </reaction>
</comment>
<dbReference type="GO" id="GO:0035999">
    <property type="term" value="P:tetrahydrofolate interconversion"/>
    <property type="evidence" value="ECO:0007669"/>
    <property type="project" value="UniProtKB-UniPathway"/>
</dbReference>
<name>A0A1J4MHK3_9CRYT</name>
<evidence type="ECO:0000256" key="4">
    <source>
        <dbReference type="ARBA" id="ARBA00022563"/>
    </source>
</evidence>
<comment type="pathway">
    <text evidence="2 8">One-carbon metabolism; tetrahydrofolate interconversion.</text>
</comment>
<evidence type="ECO:0000256" key="2">
    <source>
        <dbReference type="ARBA" id="ARBA00004777"/>
    </source>
</evidence>
<dbReference type="AlphaFoldDB" id="A0A1J4MHK3"/>
<dbReference type="InterPro" id="IPR019798">
    <property type="entry name" value="Ser_HO-MeTrfase_PLP_BS"/>
</dbReference>
<dbReference type="PIRSF" id="PIRSF000412">
    <property type="entry name" value="SHMT"/>
    <property type="match status" value="1"/>
</dbReference>
<comment type="similarity">
    <text evidence="3 8">Belongs to the SHMT family.</text>
</comment>
<dbReference type="RefSeq" id="XP_028874943.1">
    <property type="nucleotide sequence ID" value="XM_029020499.1"/>
</dbReference>
<dbReference type="CDD" id="cd00378">
    <property type="entry name" value="SHMT"/>
    <property type="match status" value="1"/>
</dbReference>
<evidence type="ECO:0000256" key="1">
    <source>
        <dbReference type="ARBA" id="ARBA00001933"/>
    </source>
</evidence>
<evidence type="ECO:0000259" key="9">
    <source>
        <dbReference type="Pfam" id="PF00464"/>
    </source>
</evidence>
<dbReference type="InterPro" id="IPR015422">
    <property type="entry name" value="PyrdxlP-dep_Trfase_small"/>
</dbReference>
<evidence type="ECO:0000256" key="5">
    <source>
        <dbReference type="ARBA" id="ARBA00022679"/>
    </source>
</evidence>
<evidence type="ECO:0000256" key="7">
    <source>
        <dbReference type="PIRSR" id="PIRSR000412-50"/>
    </source>
</evidence>
<dbReference type="InterPro" id="IPR001085">
    <property type="entry name" value="Ser_HO-MeTrfase"/>
</dbReference>
<dbReference type="Proteomes" id="UP000186176">
    <property type="component" value="Unassembled WGS sequence"/>
</dbReference>
<dbReference type="InterPro" id="IPR039429">
    <property type="entry name" value="SHMT-like_dom"/>
</dbReference>
<feature type="domain" description="Serine hydroxymethyltransferase-like" evidence="9">
    <location>
        <begin position="9"/>
        <end position="392"/>
    </location>
</feature>
<dbReference type="EMBL" id="LRBP01000014">
    <property type="protein sequence ID" value="OII73688.1"/>
    <property type="molecule type" value="Genomic_DNA"/>
</dbReference>
<dbReference type="GeneID" id="39980278"/>
<dbReference type="InterPro" id="IPR049943">
    <property type="entry name" value="Ser_HO-MeTrfase-like"/>
</dbReference>
<accession>A0A1J4MHK3</accession>
<dbReference type="InterPro" id="IPR015424">
    <property type="entry name" value="PyrdxlP-dep_Trfase"/>
</dbReference>
<dbReference type="PANTHER" id="PTHR11680">
    <property type="entry name" value="SERINE HYDROXYMETHYLTRANSFERASE"/>
    <property type="match status" value="1"/>
</dbReference>
<evidence type="ECO:0000256" key="6">
    <source>
        <dbReference type="ARBA" id="ARBA00022898"/>
    </source>
</evidence>
<dbReference type="GO" id="GO:0005739">
    <property type="term" value="C:mitochondrion"/>
    <property type="evidence" value="ECO:0007669"/>
    <property type="project" value="TreeGrafter"/>
</dbReference>
<gene>
    <name evidence="10" type="ORF">cubi_03486</name>
</gene>
<keyword evidence="4 8" id="KW-0554">One-carbon metabolism</keyword>
<comment type="function">
    <text evidence="8">Interconversion of serine and glycine.</text>
</comment>
<dbReference type="UniPathway" id="UPA00193"/>
<dbReference type="NCBIfam" id="NF000586">
    <property type="entry name" value="PRK00011.1"/>
    <property type="match status" value="1"/>
</dbReference>
<comment type="cofactor">
    <cofactor evidence="1 7 8">
        <name>pyridoxal 5'-phosphate</name>
        <dbReference type="ChEBI" id="CHEBI:597326"/>
    </cofactor>
</comment>
<dbReference type="GO" id="GO:0004372">
    <property type="term" value="F:glycine hydroxymethyltransferase activity"/>
    <property type="evidence" value="ECO:0007669"/>
    <property type="project" value="UniProtKB-EC"/>
</dbReference>
<comment type="caution">
    <text evidence="10">The sequence shown here is derived from an EMBL/GenBank/DDBJ whole genome shotgun (WGS) entry which is preliminary data.</text>
</comment>
<keyword evidence="11" id="KW-1185">Reference proteome</keyword>
<keyword evidence="5 8" id="KW-0808">Transferase</keyword>
<sequence>MVFLQEKSLKELDPIMYELINEEYNRQISGLELIASENFVSEGVLEGLSSTFSMFNNDNKTELNSKVTQELVELTNKRALKAYGLDPELWDVNVKPHSGSPANFAVLNAVLKPNDRIMGLSLQHGGHLTHGHYTNLKRVNCSSHYFESLPYVTDLEGVIDYDKLEENAILYRPKMIIAGASGYPRKIDFKRFRSICDKVKAFLMVDIAHYSGLVVAGKYPSPKDYADFITTTSHKTLRGPRSAIIFYKKNIESKLRIKIDESVSREIQSSIHYNQVAALCFQLKQVISDAWVKYAGKVLENSQLLCKSLEESGVSILTNGSDSHKVLIDVRSLNISGAKAEKALEACEISISRSSLPCDGRTMNCSGIRLGTAALTSRGMGLDDFKFISKIITEVLTVARDIQKDGETLSEFTSNIRASPAIENIKQAVKNFASSFEFVSIKNKF</sequence>